<keyword evidence="3" id="KW-1185">Reference proteome</keyword>
<dbReference type="Proteomes" id="UP001431010">
    <property type="component" value="Chromosome"/>
</dbReference>
<proteinExistence type="predicted"/>
<keyword evidence="2" id="KW-0378">Hydrolase</keyword>
<evidence type="ECO:0000313" key="3">
    <source>
        <dbReference type="Proteomes" id="UP001431010"/>
    </source>
</evidence>
<dbReference type="Gene3D" id="1.50.10.20">
    <property type="match status" value="1"/>
</dbReference>
<keyword evidence="1" id="KW-0732">Signal</keyword>
<evidence type="ECO:0000313" key="2">
    <source>
        <dbReference type="EMBL" id="UFZ05044.1"/>
    </source>
</evidence>
<organism evidence="2 3">
    <name type="scientific">Bradyrhizobium ontarionense</name>
    <dbReference type="NCBI Taxonomy" id="2898149"/>
    <lineage>
        <taxon>Bacteria</taxon>
        <taxon>Pseudomonadati</taxon>
        <taxon>Pseudomonadota</taxon>
        <taxon>Alphaproteobacteria</taxon>
        <taxon>Hyphomicrobiales</taxon>
        <taxon>Nitrobacteraceae</taxon>
        <taxon>Bradyrhizobium</taxon>
    </lineage>
</organism>
<sequence>MSWRAAVAVTLALLASGRPAAAGSVEERPFCDGLARAVAVPLRVADAVFLRSYEPAADERRLPAPLATTAFVYDNALVAIALVACGRVTEARAIGEALVLAASRDRTFTDGRIRNAYRAGPIYDEAPLLPGWWDDRAGLWAEDAAQDGSSTGNVAWAALALLTLHQATGEQTFLSAARRAMDWVMTTTSCGPDGYCGGVHGYDPQQVRLTWSSTEHNVDVYAVSRWLFRLTGEARYDDAAKRARRLLDRAFRGDHFSLGTKPDGSPADDSLLALDVQLWPWMAVPDAPRAWRDALGFAQAHLAVDGGFDFNGDRDGVWVEGTAQAAMAYRLVGDRAMHERLMKGMRADQVGSGLLNATRSRRVTTGLSIDPTGTTPDFFYYRRPHLGATAWAALAETGWNPFIGAVVP</sequence>
<feature type="chain" id="PRO_5047311554" evidence="1">
    <location>
        <begin position="21"/>
        <end position="408"/>
    </location>
</feature>
<reference evidence="2" key="1">
    <citation type="journal article" date="2024" name="Antonie Van Leeuwenhoek">
        <title>Bradyrhizobium ontarionense sp. nov., a novel bacterial symbiont isolated from Aeschynomene indica (Indian jointvetch), harbours photosynthesis, nitrogen fixation and nitrous oxide (N2O) reductase genes.</title>
        <authorList>
            <person name="Bromfield E.S.P."/>
            <person name="Cloutier S."/>
        </authorList>
    </citation>
    <scope>NUCLEOTIDE SEQUENCE</scope>
    <source>
        <strain evidence="2">A19</strain>
    </source>
</reference>
<dbReference type="SUPFAM" id="SSF48239">
    <property type="entry name" value="Terpenoid cyclases/Protein prenyltransferases"/>
    <property type="match status" value="1"/>
</dbReference>
<accession>A0ABY3RCT8</accession>
<dbReference type="InterPro" id="IPR008930">
    <property type="entry name" value="Terpenoid_cyclase/PrenylTrfase"/>
</dbReference>
<gene>
    <name evidence="2" type="ORF">LQG66_01615</name>
</gene>
<feature type="signal peptide" evidence="1">
    <location>
        <begin position="1"/>
        <end position="20"/>
    </location>
</feature>
<dbReference type="RefSeq" id="WP_231322685.1">
    <property type="nucleotide sequence ID" value="NZ_CP088156.1"/>
</dbReference>
<protein>
    <submittedName>
        <fullName evidence="2">Glycoside hydrolase family 127 protein</fullName>
    </submittedName>
</protein>
<name>A0ABY3RCT8_9BRAD</name>
<dbReference type="GO" id="GO:0016787">
    <property type="term" value="F:hydrolase activity"/>
    <property type="evidence" value="ECO:0007669"/>
    <property type="project" value="UniProtKB-KW"/>
</dbReference>
<dbReference type="EMBL" id="CP088156">
    <property type="protein sequence ID" value="UFZ05044.1"/>
    <property type="molecule type" value="Genomic_DNA"/>
</dbReference>
<evidence type="ECO:0000256" key="1">
    <source>
        <dbReference type="SAM" id="SignalP"/>
    </source>
</evidence>